<keyword evidence="3" id="KW-1185">Reference proteome</keyword>
<evidence type="ECO:0000313" key="2">
    <source>
        <dbReference type="EMBL" id="KAJ1082270.1"/>
    </source>
</evidence>
<feature type="transmembrane region" description="Helical" evidence="1">
    <location>
        <begin position="63"/>
        <end position="86"/>
    </location>
</feature>
<feature type="transmembrane region" description="Helical" evidence="1">
    <location>
        <begin position="36"/>
        <end position="57"/>
    </location>
</feature>
<dbReference type="EMBL" id="JANPWB010000016">
    <property type="protein sequence ID" value="KAJ1082270.1"/>
    <property type="molecule type" value="Genomic_DNA"/>
</dbReference>
<comment type="caution">
    <text evidence="2">The sequence shown here is derived from an EMBL/GenBank/DDBJ whole genome shotgun (WGS) entry which is preliminary data.</text>
</comment>
<keyword evidence="1" id="KW-0472">Membrane</keyword>
<keyword evidence="1" id="KW-1133">Transmembrane helix</keyword>
<evidence type="ECO:0000313" key="3">
    <source>
        <dbReference type="Proteomes" id="UP001066276"/>
    </source>
</evidence>
<feature type="transmembrane region" description="Helical" evidence="1">
    <location>
        <begin position="6"/>
        <end position="24"/>
    </location>
</feature>
<gene>
    <name evidence="2" type="ORF">NDU88_002438</name>
</gene>
<accession>A0AAV7KVP3</accession>
<evidence type="ECO:0000256" key="1">
    <source>
        <dbReference type="SAM" id="Phobius"/>
    </source>
</evidence>
<keyword evidence="1" id="KW-0812">Transmembrane</keyword>
<dbReference type="AlphaFoldDB" id="A0AAV7KVP3"/>
<name>A0AAV7KVP3_PLEWA</name>
<reference evidence="2" key="1">
    <citation type="journal article" date="2022" name="bioRxiv">
        <title>Sequencing and chromosome-scale assembly of the giantPleurodeles waltlgenome.</title>
        <authorList>
            <person name="Brown T."/>
            <person name="Elewa A."/>
            <person name="Iarovenko S."/>
            <person name="Subramanian E."/>
            <person name="Araus A.J."/>
            <person name="Petzold A."/>
            <person name="Susuki M."/>
            <person name="Suzuki K.-i.T."/>
            <person name="Hayashi T."/>
            <person name="Toyoda A."/>
            <person name="Oliveira C."/>
            <person name="Osipova E."/>
            <person name="Leigh N.D."/>
            <person name="Simon A."/>
            <person name="Yun M.H."/>
        </authorList>
    </citation>
    <scope>NUCLEOTIDE SEQUENCE</scope>
    <source>
        <strain evidence="2">20211129_DDA</strain>
        <tissue evidence="2">Liver</tissue>
    </source>
</reference>
<organism evidence="2 3">
    <name type="scientific">Pleurodeles waltl</name>
    <name type="common">Iberian ribbed newt</name>
    <dbReference type="NCBI Taxonomy" id="8319"/>
    <lineage>
        <taxon>Eukaryota</taxon>
        <taxon>Metazoa</taxon>
        <taxon>Chordata</taxon>
        <taxon>Craniata</taxon>
        <taxon>Vertebrata</taxon>
        <taxon>Euteleostomi</taxon>
        <taxon>Amphibia</taxon>
        <taxon>Batrachia</taxon>
        <taxon>Caudata</taxon>
        <taxon>Salamandroidea</taxon>
        <taxon>Salamandridae</taxon>
        <taxon>Pleurodelinae</taxon>
        <taxon>Pleurodeles</taxon>
    </lineage>
</organism>
<proteinExistence type="predicted"/>
<sequence>MYIVVTGIEVGVVILFIILYLLMLDTKIKCFKWPRVDFLNCIVSGVIIFIVCCIAIDTMYNDLMISSGVLGLIESGLSGMEAFYLYREGCLKK</sequence>
<protein>
    <submittedName>
        <fullName evidence="2">Uncharacterized protein</fullName>
    </submittedName>
</protein>
<dbReference type="Proteomes" id="UP001066276">
    <property type="component" value="Chromosome 12"/>
</dbReference>